<evidence type="ECO:0000256" key="4">
    <source>
        <dbReference type="ARBA" id="ARBA00023136"/>
    </source>
</evidence>
<feature type="transmembrane region" description="Helical" evidence="5">
    <location>
        <begin position="40"/>
        <end position="58"/>
    </location>
</feature>
<gene>
    <name evidence="6" type="ORF">SE18_14520</name>
</gene>
<dbReference type="PANTHER" id="PTHR36974:SF1">
    <property type="entry name" value="DOXX FAMILY MEMBRANE PROTEIN"/>
    <property type="match status" value="1"/>
</dbReference>
<protein>
    <submittedName>
        <fullName evidence="6">Membrane protein</fullName>
    </submittedName>
</protein>
<keyword evidence="2 5" id="KW-0812">Transmembrane</keyword>
<comment type="subcellular location">
    <subcellularLocation>
        <location evidence="1">Membrane</location>
        <topology evidence="1">Multi-pass membrane protein</topology>
    </subcellularLocation>
</comment>
<evidence type="ECO:0000256" key="2">
    <source>
        <dbReference type="ARBA" id="ARBA00022692"/>
    </source>
</evidence>
<dbReference type="PANTHER" id="PTHR36974">
    <property type="entry name" value="MEMBRANE PROTEIN-RELATED"/>
    <property type="match status" value="1"/>
</dbReference>
<evidence type="ECO:0000313" key="7">
    <source>
        <dbReference type="Proteomes" id="UP000050277"/>
    </source>
</evidence>
<name>A0A0P6XST3_9CHLR</name>
<sequence length="121" mass="13606">MKRVVRGLLASFMLGVGVLHFTNPKPFVKIVPPSLPRPRSLVYLSGLFEILGGLGLLLPSVRRKAGLGLMALYLAVFPANIQMLKQNAPLFGKQRPFLLWLRLPFQPLLIWLAWWVSSDDN</sequence>
<reference evidence="6 7" key="1">
    <citation type="submission" date="2015-07" db="EMBL/GenBank/DDBJ databases">
        <title>Whole genome sequence of Herpetosiphon geysericola DSM 7119.</title>
        <authorList>
            <person name="Hemp J."/>
            <person name="Ward L.M."/>
            <person name="Pace L.A."/>
            <person name="Fischer W.W."/>
        </authorList>
    </citation>
    <scope>NUCLEOTIDE SEQUENCE [LARGE SCALE GENOMIC DNA]</scope>
    <source>
        <strain evidence="6 7">DSM 7119</strain>
    </source>
</reference>
<dbReference type="OrthoDB" id="327939at2"/>
<accession>A0A0P6XST3</accession>
<evidence type="ECO:0000256" key="3">
    <source>
        <dbReference type="ARBA" id="ARBA00022989"/>
    </source>
</evidence>
<keyword evidence="4 5" id="KW-0472">Membrane</keyword>
<feature type="transmembrane region" description="Helical" evidence="5">
    <location>
        <begin position="97"/>
        <end position="116"/>
    </location>
</feature>
<dbReference type="AlphaFoldDB" id="A0A0P6XST3"/>
<dbReference type="GO" id="GO:0016020">
    <property type="term" value="C:membrane"/>
    <property type="evidence" value="ECO:0007669"/>
    <property type="project" value="UniProtKB-SubCell"/>
</dbReference>
<feature type="transmembrane region" description="Helical" evidence="5">
    <location>
        <begin position="65"/>
        <end position="85"/>
    </location>
</feature>
<evidence type="ECO:0000256" key="5">
    <source>
        <dbReference type="SAM" id="Phobius"/>
    </source>
</evidence>
<proteinExistence type="predicted"/>
<comment type="caution">
    <text evidence="6">The sequence shown here is derived from an EMBL/GenBank/DDBJ whole genome shotgun (WGS) entry which is preliminary data.</text>
</comment>
<keyword evidence="7" id="KW-1185">Reference proteome</keyword>
<evidence type="ECO:0000256" key="1">
    <source>
        <dbReference type="ARBA" id="ARBA00004141"/>
    </source>
</evidence>
<evidence type="ECO:0000313" key="6">
    <source>
        <dbReference type="EMBL" id="KPL86085.1"/>
    </source>
</evidence>
<dbReference type="RefSeq" id="WP_054535178.1">
    <property type="nucleotide sequence ID" value="NZ_LGKP01000022.1"/>
</dbReference>
<dbReference type="PATRIC" id="fig|70996.4.peg.3537"/>
<dbReference type="Proteomes" id="UP000050277">
    <property type="component" value="Unassembled WGS sequence"/>
</dbReference>
<dbReference type="EMBL" id="LGKP01000022">
    <property type="protein sequence ID" value="KPL86085.1"/>
    <property type="molecule type" value="Genomic_DNA"/>
</dbReference>
<keyword evidence="3 5" id="KW-1133">Transmembrane helix</keyword>
<organism evidence="6 7">
    <name type="scientific">Herpetosiphon geysericola</name>
    <dbReference type="NCBI Taxonomy" id="70996"/>
    <lineage>
        <taxon>Bacteria</taxon>
        <taxon>Bacillati</taxon>
        <taxon>Chloroflexota</taxon>
        <taxon>Chloroflexia</taxon>
        <taxon>Herpetosiphonales</taxon>
        <taxon>Herpetosiphonaceae</taxon>
        <taxon>Herpetosiphon</taxon>
    </lineage>
</organism>
<dbReference type="Pfam" id="PF13564">
    <property type="entry name" value="DoxX_2"/>
    <property type="match status" value="1"/>
</dbReference>
<dbReference type="STRING" id="70996.SE18_14520"/>
<dbReference type="InterPro" id="IPR032808">
    <property type="entry name" value="DoxX"/>
</dbReference>